<evidence type="ECO:0000313" key="1">
    <source>
        <dbReference type="EMBL" id="KAK5625969.1"/>
    </source>
</evidence>
<reference evidence="1 2" key="1">
    <citation type="submission" date="2023-10" db="EMBL/GenBank/DDBJ databases">
        <title>Draft genome sequence of Xylaria bambusicola isolate GMP-LS, the root and basal stem rot pathogen of sugarcane in Indonesia.</title>
        <authorList>
            <person name="Selvaraj P."/>
            <person name="Muralishankar V."/>
            <person name="Muruganantham S."/>
            <person name="Sp S."/>
            <person name="Haryani S."/>
            <person name="Lau K.J.X."/>
            <person name="Naqvi N.I."/>
        </authorList>
    </citation>
    <scope>NUCLEOTIDE SEQUENCE [LARGE SCALE GENOMIC DNA]</scope>
    <source>
        <strain evidence="1">GMP-LS</strain>
    </source>
</reference>
<name>A0AAN7URB5_9PEZI</name>
<organism evidence="1 2">
    <name type="scientific">Xylaria bambusicola</name>
    <dbReference type="NCBI Taxonomy" id="326684"/>
    <lineage>
        <taxon>Eukaryota</taxon>
        <taxon>Fungi</taxon>
        <taxon>Dikarya</taxon>
        <taxon>Ascomycota</taxon>
        <taxon>Pezizomycotina</taxon>
        <taxon>Sordariomycetes</taxon>
        <taxon>Xylariomycetidae</taxon>
        <taxon>Xylariales</taxon>
        <taxon>Xylariaceae</taxon>
        <taxon>Xylaria</taxon>
    </lineage>
</organism>
<dbReference type="EMBL" id="JAWHQM010000003">
    <property type="protein sequence ID" value="KAK5625969.1"/>
    <property type="molecule type" value="Genomic_DNA"/>
</dbReference>
<dbReference type="AlphaFoldDB" id="A0AAN7URB5"/>
<sequence>MAVGWDRGIQVPEYPNTQMPPDGMFSVVRTFAKENAGVGGSWLWEMFSPFALLGRAACCQCFVLR</sequence>
<keyword evidence="2" id="KW-1185">Reference proteome</keyword>
<accession>A0AAN7URB5</accession>
<dbReference type="Proteomes" id="UP001305414">
    <property type="component" value="Unassembled WGS sequence"/>
</dbReference>
<proteinExistence type="predicted"/>
<gene>
    <name evidence="1" type="ORF">RRF57_001685</name>
</gene>
<protein>
    <submittedName>
        <fullName evidence="1">Uncharacterized protein</fullName>
    </submittedName>
</protein>
<comment type="caution">
    <text evidence="1">The sequence shown here is derived from an EMBL/GenBank/DDBJ whole genome shotgun (WGS) entry which is preliminary data.</text>
</comment>
<evidence type="ECO:0000313" key="2">
    <source>
        <dbReference type="Proteomes" id="UP001305414"/>
    </source>
</evidence>